<dbReference type="Proteomes" id="UP000054279">
    <property type="component" value="Unassembled WGS sequence"/>
</dbReference>
<protein>
    <recommendedName>
        <fullName evidence="4">BTB domain-containing protein</fullName>
    </recommendedName>
</protein>
<dbReference type="InterPro" id="IPR051625">
    <property type="entry name" value="Signaling_Regulatory_Domain"/>
</dbReference>
<accession>A0A0C9VCK6</accession>
<feature type="region of interest" description="Disordered" evidence="3">
    <location>
        <begin position="523"/>
        <end position="569"/>
    </location>
</feature>
<dbReference type="Gene3D" id="2.130.10.30">
    <property type="entry name" value="Regulator of chromosome condensation 1/beta-lactamase-inhibitor protein II"/>
    <property type="match status" value="1"/>
</dbReference>
<dbReference type="SUPFAM" id="SSF48403">
    <property type="entry name" value="Ankyrin repeat"/>
    <property type="match status" value="1"/>
</dbReference>
<dbReference type="SUPFAM" id="SSF54695">
    <property type="entry name" value="POZ domain"/>
    <property type="match status" value="2"/>
</dbReference>
<feature type="compositionally biased region" description="Polar residues" evidence="3">
    <location>
        <begin position="1239"/>
        <end position="1256"/>
    </location>
</feature>
<dbReference type="PRINTS" id="PR00633">
    <property type="entry name" value="RCCNDNSATION"/>
</dbReference>
<dbReference type="InterPro" id="IPR009091">
    <property type="entry name" value="RCC1/BLIP-II"/>
</dbReference>
<dbReference type="SMART" id="SM00225">
    <property type="entry name" value="BTB"/>
    <property type="match status" value="2"/>
</dbReference>
<dbReference type="EMBL" id="KN837192">
    <property type="protein sequence ID" value="KIJ35076.1"/>
    <property type="molecule type" value="Genomic_DNA"/>
</dbReference>
<reference evidence="5 6" key="1">
    <citation type="submission" date="2014-06" db="EMBL/GenBank/DDBJ databases">
        <title>Evolutionary Origins and Diversification of the Mycorrhizal Mutualists.</title>
        <authorList>
            <consortium name="DOE Joint Genome Institute"/>
            <consortium name="Mycorrhizal Genomics Consortium"/>
            <person name="Kohler A."/>
            <person name="Kuo A."/>
            <person name="Nagy L.G."/>
            <person name="Floudas D."/>
            <person name="Copeland A."/>
            <person name="Barry K.W."/>
            <person name="Cichocki N."/>
            <person name="Veneault-Fourrey C."/>
            <person name="LaButti K."/>
            <person name="Lindquist E.A."/>
            <person name="Lipzen A."/>
            <person name="Lundell T."/>
            <person name="Morin E."/>
            <person name="Murat C."/>
            <person name="Riley R."/>
            <person name="Ohm R."/>
            <person name="Sun H."/>
            <person name="Tunlid A."/>
            <person name="Henrissat B."/>
            <person name="Grigoriev I.V."/>
            <person name="Hibbett D.S."/>
            <person name="Martin F."/>
        </authorList>
    </citation>
    <scope>NUCLEOTIDE SEQUENCE [LARGE SCALE GENOMIC DNA]</scope>
    <source>
        <strain evidence="5 6">SS14</strain>
    </source>
</reference>
<feature type="region of interest" description="Disordered" evidence="3">
    <location>
        <begin position="1163"/>
        <end position="1290"/>
    </location>
</feature>
<dbReference type="PROSITE" id="PS50097">
    <property type="entry name" value="BTB"/>
    <property type="match status" value="2"/>
</dbReference>
<evidence type="ECO:0000256" key="1">
    <source>
        <dbReference type="ARBA" id="ARBA00022737"/>
    </source>
</evidence>
<evidence type="ECO:0000313" key="5">
    <source>
        <dbReference type="EMBL" id="KIJ35076.1"/>
    </source>
</evidence>
<evidence type="ECO:0000259" key="4">
    <source>
        <dbReference type="PROSITE" id="PS50097"/>
    </source>
</evidence>
<name>A0A0C9VCK6_SPHS4</name>
<feature type="region of interest" description="Disordered" evidence="3">
    <location>
        <begin position="1322"/>
        <end position="1343"/>
    </location>
</feature>
<dbReference type="CDD" id="cd18186">
    <property type="entry name" value="BTB_POZ_ZBTB_KLHL-like"/>
    <property type="match status" value="2"/>
</dbReference>
<feature type="compositionally biased region" description="Basic and acidic residues" evidence="3">
    <location>
        <begin position="1322"/>
        <end position="1340"/>
    </location>
</feature>
<dbReference type="Pfam" id="PF13637">
    <property type="entry name" value="Ank_4"/>
    <property type="match status" value="1"/>
</dbReference>
<feature type="compositionally biased region" description="Low complexity" evidence="3">
    <location>
        <begin position="1198"/>
        <end position="1215"/>
    </location>
</feature>
<dbReference type="PROSITE" id="PS50012">
    <property type="entry name" value="RCC1_3"/>
    <property type="match status" value="2"/>
</dbReference>
<keyword evidence="1" id="KW-0677">Repeat</keyword>
<evidence type="ECO:0000256" key="2">
    <source>
        <dbReference type="PROSITE-ProRule" id="PRU00235"/>
    </source>
</evidence>
<dbReference type="Pfam" id="PF00651">
    <property type="entry name" value="BTB"/>
    <property type="match status" value="1"/>
</dbReference>
<feature type="domain" description="BTB" evidence="4">
    <location>
        <begin position="688"/>
        <end position="784"/>
    </location>
</feature>
<evidence type="ECO:0000313" key="6">
    <source>
        <dbReference type="Proteomes" id="UP000054279"/>
    </source>
</evidence>
<dbReference type="InterPro" id="IPR036770">
    <property type="entry name" value="Ankyrin_rpt-contain_sf"/>
</dbReference>
<dbReference type="OrthoDB" id="1893551at2759"/>
<dbReference type="SUPFAM" id="SSF50985">
    <property type="entry name" value="RCC1/BLIP-II"/>
    <property type="match status" value="1"/>
</dbReference>
<feature type="compositionally biased region" description="Basic and acidic residues" evidence="3">
    <location>
        <begin position="1399"/>
        <end position="1433"/>
    </location>
</feature>
<dbReference type="HOGENOM" id="CLU_002285_0_0_1"/>
<dbReference type="Gene3D" id="3.30.710.10">
    <property type="entry name" value="Potassium Channel Kv1.1, Chain A"/>
    <property type="match status" value="2"/>
</dbReference>
<dbReference type="Gene3D" id="1.25.40.20">
    <property type="entry name" value="Ankyrin repeat-containing domain"/>
    <property type="match status" value="1"/>
</dbReference>
<feature type="region of interest" description="Disordered" evidence="3">
    <location>
        <begin position="1367"/>
        <end position="1478"/>
    </location>
</feature>
<feature type="domain" description="BTB" evidence="4">
    <location>
        <begin position="848"/>
        <end position="921"/>
    </location>
</feature>
<feature type="repeat" description="RCC1" evidence="2">
    <location>
        <begin position="166"/>
        <end position="228"/>
    </location>
</feature>
<feature type="repeat" description="RCC1" evidence="2">
    <location>
        <begin position="231"/>
        <end position="279"/>
    </location>
</feature>
<organism evidence="5 6">
    <name type="scientific">Sphaerobolus stellatus (strain SS14)</name>
    <dbReference type="NCBI Taxonomy" id="990650"/>
    <lineage>
        <taxon>Eukaryota</taxon>
        <taxon>Fungi</taxon>
        <taxon>Dikarya</taxon>
        <taxon>Basidiomycota</taxon>
        <taxon>Agaricomycotina</taxon>
        <taxon>Agaricomycetes</taxon>
        <taxon>Phallomycetidae</taxon>
        <taxon>Geastrales</taxon>
        <taxon>Sphaerobolaceae</taxon>
        <taxon>Sphaerobolus</taxon>
    </lineage>
</organism>
<dbReference type="PANTHER" id="PTHR22872">
    <property type="entry name" value="BTK-BINDING PROTEIN-RELATED"/>
    <property type="match status" value="1"/>
</dbReference>
<keyword evidence="6" id="KW-1185">Reference proteome</keyword>
<dbReference type="PANTHER" id="PTHR22872:SF2">
    <property type="entry name" value="INHIBITOR OF BRUTON TYROSINE KINASE"/>
    <property type="match status" value="1"/>
</dbReference>
<feature type="compositionally biased region" description="Gly residues" evidence="3">
    <location>
        <begin position="1434"/>
        <end position="1454"/>
    </location>
</feature>
<sequence>MSNLHVYFHQRNEQAFAKALDAARNASQAANTGQLSTSAGRRGGLATAGIDVNAKDWLGRTVLHLAVALSEPYAVTYVRMLLAHPGINVNIQDVESKWTPLHRALYIGNVAASQLLLRRPDIDVQLRDNEGLTPFDLYNLTVEGTWPITVGAPVDFEPLKLPNTSADLFTWGGNRNAALGHGDSKDRSYPDMVTLDKAIRPGDADKFIPIQIKGASMAKLHTTIITDEKGPNLRVCGFGSGGRLGLSHHTQYTPLHIPSLSSVTAVAPAQDHTLALSSRGEVYTWGLNRFSQLGYIVELATSGCNTAAGFGKDEPIQAVPRKVVGPLKKAVVMGVAACKTASACWTDKELFTWGTNNGQLGYDSAAQAVQVLPRKVTGVQEVLMIALTDTAMTCLVPTADNPAINEVICFRDDSRFRVKFTLPDFNDLPRYTPPGARRPSIVKITACEGTFAALSSYGDVWTFSVQGGGGRTDGDRERMKERQVVKPVRVWSSRRGVDPAKDVALGTDGDLIVCTDSGHVFVRSRSGNPSSNSTSSPSYPSLKSMNSSTNLSTLQTSTLTPSTPSATTKGKFTRVPFIHRAIRVCANAAGAFGALRLNYTPKVVTIDGNNLSQDLATIRPWVVDGRKEEEMKERVIPTGFAEDDEDAETHVIGSYSARGYIKLLEEDKKARKEGKGGVFVGEGVKPAHGADMVVQAGMVIPVHRVILAARSAVLRNLMDKGSNAVLKDGGVTLSYHFPSSTKSKSKLSGNKQNEPPKLTISGIQPLAVLLFLHFLYADVVPILDTLTFANATAVRKDVGLLANTLGMGDRLVIGASGVRVADATLGRDVWGLFEAPSSSSSSSLSMKPDTYLELSDRRLPAHSVILRARCLFFKNFFDEEVWTVQRWTEEGTIAVDMRHMEWRVVRFVVRWVYRGEEDLFGELGEIENVQELIDLIFDVMAVASELLLDRLLLLCSSALLRYITLQNITPILARATHYNALSLISSLQDYIACNLEAIMESRLLDRTAEFDVECLIPALGAFIRARQADGAPVTRAGLLVDEIMERHRAWVEVQDIPGPVLRTAMTGKKEGRRASSASLPKSPVIVASPGGGVAGAGDDIFAMDLMGGEANASAGGGIGSGEASAGAGVGVGTYVAPKAAWKARAVSELPKVDMKSIMAEAASLAPGPSTPRLSVSRQPFTPGTTPPRASPGSSPWKSPVMPQVQSSSVIPIQQQRPAATPSRGGSSPRVPGLGGMTVTPVSSSRSKQQLQTQSPSPVAGPSNKPLGPTFTPALSMRRTSSSNEGPAWNAPRNIMIIPEPVPTTGLSFAAIQQQQLELGRQPAKEKRTLKEIQEEERAKQEEEDFLRWWAAEEERLREEAEEALRLQAAENANANANTMPKGNTAKKEGKKRVRGGDSGGEKHRGGGGGEKQKLRGEAKRDNIPLGDAKERGSGVDGNGSGKKGGRGGGRGAKSGRGTQERSQVTSTSTPSTDTHGAA</sequence>
<gene>
    <name evidence="5" type="ORF">M422DRAFT_233046</name>
</gene>
<feature type="compositionally biased region" description="Low complexity" evidence="3">
    <location>
        <begin position="1367"/>
        <end position="1377"/>
    </location>
</feature>
<dbReference type="InterPro" id="IPR011333">
    <property type="entry name" value="SKP1/BTB/POZ_sf"/>
</dbReference>
<dbReference type="InterPro" id="IPR000408">
    <property type="entry name" value="Reg_chr_condens"/>
</dbReference>
<dbReference type="Pfam" id="PF13540">
    <property type="entry name" value="RCC1_2"/>
    <property type="match status" value="1"/>
</dbReference>
<proteinExistence type="predicted"/>
<feature type="compositionally biased region" description="Low complexity" evidence="3">
    <location>
        <begin position="524"/>
        <end position="569"/>
    </location>
</feature>
<evidence type="ECO:0000256" key="3">
    <source>
        <dbReference type="SAM" id="MobiDB-lite"/>
    </source>
</evidence>
<feature type="compositionally biased region" description="Polar residues" evidence="3">
    <location>
        <begin position="1171"/>
        <end position="1183"/>
    </location>
</feature>
<dbReference type="InterPro" id="IPR000210">
    <property type="entry name" value="BTB/POZ_dom"/>
</dbReference>
<feature type="compositionally biased region" description="Polar residues" evidence="3">
    <location>
        <begin position="1460"/>
        <end position="1478"/>
    </location>
</feature>
<dbReference type="InterPro" id="IPR002110">
    <property type="entry name" value="Ankyrin_rpt"/>
</dbReference>